<accession>A0A382EUV8</accession>
<dbReference type="Gene3D" id="2.60.40.4070">
    <property type="match status" value="1"/>
</dbReference>
<evidence type="ECO:0000313" key="2">
    <source>
        <dbReference type="EMBL" id="SVB53607.1"/>
    </source>
</evidence>
<dbReference type="AlphaFoldDB" id="A0A382EUV8"/>
<proteinExistence type="predicted"/>
<name>A0A382EUV8_9ZZZZ</name>
<evidence type="ECO:0000259" key="1">
    <source>
        <dbReference type="Pfam" id="PF18962"/>
    </source>
</evidence>
<reference evidence="2" key="1">
    <citation type="submission" date="2018-05" db="EMBL/GenBank/DDBJ databases">
        <authorList>
            <person name="Lanie J.A."/>
            <person name="Ng W.-L."/>
            <person name="Kazmierczak K.M."/>
            <person name="Andrzejewski T.M."/>
            <person name="Davidsen T.M."/>
            <person name="Wayne K.J."/>
            <person name="Tettelin H."/>
            <person name="Glass J.I."/>
            <person name="Rusch D."/>
            <person name="Podicherti R."/>
            <person name="Tsui H.-C.T."/>
            <person name="Winkler M.E."/>
        </authorList>
    </citation>
    <scope>NUCLEOTIDE SEQUENCE</scope>
</reference>
<feature type="non-terminal residue" evidence="2">
    <location>
        <position position="1"/>
    </location>
</feature>
<gene>
    <name evidence="2" type="ORF">METZ01_LOCUS206461</name>
</gene>
<protein>
    <recommendedName>
        <fullName evidence="1">Secretion system C-terminal sorting domain-containing protein</fullName>
    </recommendedName>
</protein>
<dbReference type="NCBIfam" id="TIGR04183">
    <property type="entry name" value="Por_Secre_tail"/>
    <property type="match status" value="1"/>
</dbReference>
<feature type="domain" description="Secretion system C-terminal sorting" evidence="1">
    <location>
        <begin position="173"/>
        <end position="248"/>
    </location>
</feature>
<organism evidence="2">
    <name type="scientific">marine metagenome</name>
    <dbReference type="NCBI Taxonomy" id="408172"/>
    <lineage>
        <taxon>unclassified sequences</taxon>
        <taxon>metagenomes</taxon>
        <taxon>ecological metagenomes</taxon>
    </lineage>
</organism>
<dbReference type="Pfam" id="PF18962">
    <property type="entry name" value="Por_Secre_tail"/>
    <property type="match status" value="1"/>
</dbReference>
<sequence>GWYGGLEVMAPTEGYMLSVAEGSTLTYPNFGADDALTRAKVEKDLPVAISDWEVNYHDFEFNGHITMSIDSREDSDGDYIAVFAGDECRGLAERMYFPFGDSYMYSVMVYSNETEGEEFTIKYYDSAIGEIVEYAETIDFTSDMIVGDGFNTFGLSRGGSFSQPKTYGISEAYPNPFNPVTSFEYTLEKDGMVQVAVYDVNGRMVSEFVNGYQSAGTYPVVWDAQELSSGVYMLNMITGDYSTVQKVMLIK</sequence>
<dbReference type="EMBL" id="UINC01046068">
    <property type="protein sequence ID" value="SVB53607.1"/>
    <property type="molecule type" value="Genomic_DNA"/>
</dbReference>
<dbReference type="InterPro" id="IPR026444">
    <property type="entry name" value="Secre_tail"/>
</dbReference>